<organism evidence="2 3">
    <name type="scientific">Rhodofomes roseus</name>
    <dbReference type="NCBI Taxonomy" id="34475"/>
    <lineage>
        <taxon>Eukaryota</taxon>
        <taxon>Fungi</taxon>
        <taxon>Dikarya</taxon>
        <taxon>Basidiomycota</taxon>
        <taxon>Agaricomycotina</taxon>
        <taxon>Agaricomycetes</taxon>
        <taxon>Polyporales</taxon>
        <taxon>Rhodofomes</taxon>
    </lineage>
</organism>
<keyword evidence="3" id="KW-1185">Reference proteome</keyword>
<gene>
    <name evidence="2" type="ORF">C8Q71DRAFT_267387</name>
</gene>
<dbReference type="RefSeq" id="XP_047775242.1">
    <property type="nucleotide sequence ID" value="XM_047917407.1"/>
</dbReference>
<comment type="caution">
    <text evidence="2">The sequence shown here is derived from an EMBL/GenBank/DDBJ whole genome shotgun (WGS) entry which is preliminary data.</text>
</comment>
<keyword evidence="1" id="KW-0732">Signal</keyword>
<accession>A0ABQ8K5F7</accession>
<dbReference type="EMBL" id="JADCUA010000022">
    <property type="protein sequence ID" value="KAH9832223.1"/>
    <property type="molecule type" value="Genomic_DNA"/>
</dbReference>
<evidence type="ECO:0000313" key="2">
    <source>
        <dbReference type="EMBL" id="KAH9832223.1"/>
    </source>
</evidence>
<evidence type="ECO:0000256" key="1">
    <source>
        <dbReference type="SAM" id="SignalP"/>
    </source>
</evidence>
<name>A0ABQ8K5F7_9APHY</name>
<feature type="chain" id="PRO_5045081228" description="Cyanovirin-N domain-containing protein" evidence="1">
    <location>
        <begin position="35"/>
        <end position="196"/>
    </location>
</feature>
<dbReference type="GeneID" id="71998139"/>
<evidence type="ECO:0008006" key="4">
    <source>
        <dbReference type="Google" id="ProtNLM"/>
    </source>
</evidence>
<sequence length="196" mass="21487">MPPMSAPGPERMSRRMVTLLAAYLLVVQSTLVSASASAPACYAGSGTLQWYIDAVGENPCMTYQRLRQTCNSNYTTPTWTINGNTDQCDDPLSTCCCNSIAWSLRMLCINCEWDENGAGDIGHSATAGAYYQYRWSSGVPNSGMYCGDGYNQTLPQSLQLAICNKGIGLSDFLYSIFWPDGSWYVYPAGLWRASIL</sequence>
<proteinExistence type="predicted"/>
<protein>
    <recommendedName>
        <fullName evidence="4">Cyanovirin-N domain-containing protein</fullName>
    </recommendedName>
</protein>
<evidence type="ECO:0000313" key="3">
    <source>
        <dbReference type="Proteomes" id="UP000814176"/>
    </source>
</evidence>
<reference evidence="2 3" key="1">
    <citation type="journal article" date="2021" name="Environ. Microbiol.">
        <title>Gene family expansions and transcriptome signatures uncover fungal adaptations to wood decay.</title>
        <authorList>
            <person name="Hage H."/>
            <person name="Miyauchi S."/>
            <person name="Viragh M."/>
            <person name="Drula E."/>
            <person name="Min B."/>
            <person name="Chaduli D."/>
            <person name="Navarro D."/>
            <person name="Favel A."/>
            <person name="Norest M."/>
            <person name="Lesage-Meessen L."/>
            <person name="Balint B."/>
            <person name="Merenyi Z."/>
            <person name="de Eugenio L."/>
            <person name="Morin E."/>
            <person name="Martinez A.T."/>
            <person name="Baldrian P."/>
            <person name="Stursova M."/>
            <person name="Martinez M.J."/>
            <person name="Novotny C."/>
            <person name="Magnuson J.K."/>
            <person name="Spatafora J.W."/>
            <person name="Maurice S."/>
            <person name="Pangilinan J."/>
            <person name="Andreopoulos W."/>
            <person name="LaButti K."/>
            <person name="Hundley H."/>
            <person name="Na H."/>
            <person name="Kuo A."/>
            <person name="Barry K."/>
            <person name="Lipzen A."/>
            <person name="Henrissat B."/>
            <person name="Riley R."/>
            <person name="Ahrendt S."/>
            <person name="Nagy L.G."/>
            <person name="Grigoriev I.V."/>
            <person name="Martin F."/>
            <person name="Rosso M.N."/>
        </authorList>
    </citation>
    <scope>NUCLEOTIDE SEQUENCE [LARGE SCALE GENOMIC DNA]</scope>
    <source>
        <strain evidence="2 3">CIRM-BRFM 1785</strain>
    </source>
</reference>
<dbReference type="Proteomes" id="UP000814176">
    <property type="component" value="Unassembled WGS sequence"/>
</dbReference>
<feature type="signal peptide" evidence="1">
    <location>
        <begin position="1"/>
        <end position="34"/>
    </location>
</feature>